<dbReference type="PROSITE" id="PS51257">
    <property type="entry name" value="PROKAR_LIPOPROTEIN"/>
    <property type="match status" value="1"/>
</dbReference>
<keyword evidence="1" id="KW-0732">Signal</keyword>
<keyword evidence="3" id="KW-1185">Reference proteome</keyword>
<organism evidence="2 3">
    <name type="scientific">Pedobacter segetis</name>
    <dbReference type="NCBI Taxonomy" id="2793069"/>
    <lineage>
        <taxon>Bacteria</taxon>
        <taxon>Pseudomonadati</taxon>
        <taxon>Bacteroidota</taxon>
        <taxon>Sphingobacteriia</taxon>
        <taxon>Sphingobacteriales</taxon>
        <taxon>Sphingobacteriaceae</taxon>
        <taxon>Pedobacter</taxon>
    </lineage>
</organism>
<protein>
    <recommendedName>
        <fullName evidence="4">Outer membrane protein beta-barrel domain-containing protein</fullName>
    </recommendedName>
</protein>
<dbReference type="Proteomes" id="UP000660024">
    <property type="component" value="Unassembled WGS sequence"/>
</dbReference>
<feature type="chain" id="PRO_5045834173" description="Outer membrane protein beta-barrel domain-containing protein" evidence="1">
    <location>
        <begin position="22"/>
        <end position="268"/>
    </location>
</feature>
<proteinExistence type="predicted"/>
<evidence type="ECO:0000256" key="1">
    <source>
        <dbReference type="SAM" id="SignalP"/>
    </source>
</evidence>
<reference evidence="2 3" key="1">
    <citation type="submission" date="2020-12" db="EMBL/GenBank/DDBJ databases">
        <title>Bacterial novel species Pedobacter sp. SD-b isolated from soil.</title>
        <authorList>
            <person name="Jung H.-Y."/>
        </authorList>
    </citation>
    <scope>NUCLEOTIDE SEQUENCE [LARGE SCALE GENOMIC DNA]</scope>
    <source>
        <strain evidence="2 3">SD-b</strain>
    </source>
</reference>
<sequence>MKKISVLAFFALIILSSSCVSYITPNMSGDSNIAYLPRPLKADSVKSKIYLSGEYASSSPKGNLLMNSGLINLSRGHTFKKLNFAYGLFGFFGNASYQDSSIDRYSSQTIENFKRSFYGFGLRSAIGLQLVKNDFNFRYVNWENAFSSEFGEYAQYRKLLYDGPQSNGSETVYVNKRTSFYTTGLSTEAIWSNAFNDKNSQIGLRFFAGITPGLRNHFKEVNNQTIKNDQNNIAIILSSFIKFHQAFLNLQIGSEINTSIKIGLGYAF</sequence>
<evidence type="ECO:0000313" key="2">
    <source>
        <dbReference type="EMBL" id="MBK0381907.1"/>
    </source>
</evidence>
<name>A0ABS1BGA6_9SPHI</name>
<dbReference type="EMBL" id="JAEHFY010000003">
    <property type="protein sequence ID" value="MBK0381907.1"/>
    <property type="molecule type" value="Genomic_DNA"/>
</dbReference>
<feature type="signal peptide" evidence="1">
    <location>
        <begin position="1"/>
        <end position="21"/>
    </location>
</feature>
<dbReference type="RefSeq" id="WP_200584689.1">
    <property type="nucleotide sequence ID" value="NZ_JAEHFY010000003.1"/>
</dbReference>
<evidence type="ECO:0008006" key="4">
    <source>
        <dbReference type="Google" id="ProtNLM"/>
    </source>
</evidence>
<gene>
    <name evidence="2" type="ORF">I5M32_02960</name>
</gene>
<accession>A0ABS1BGA6</accession>
<comment type="caution">
    <text evidence="2">The sequence shown here is derived from an EMBL/GenBank/DDBJ whole genome shotgun (WGS) entry which is preliminary data.</text>
</comment>
<evidence type="ECO:0000313" key="3">
    <source>
        <dbReference type="Proteomes" id="UP000660024"/>
    </source>
</evidence>